<keyword evidence="1 2" id="KW-0175">Coiled coil</keyword>
<feature type="compositionally biased region" description="Polar residues" evidence="3">
    <location>
        <begin position="823"/>
        <end position="832"/>
    </location>
</feature>
<dbReference type="InterPro" id="IPR056888">
    <property type="entry name" value="NET2A-D/KIP1-like_dom"/>
</dbReference>
<feature type="compositionally biased region" description="Basic and acidic residues" evidence="3">
    <location>
        <begin position="786"/>
        <end position="801"/>
    </location>
</feature>
<dbReference type="InterPro" id="IPR011684">
    <property type="entry name" value="NAB"/>
</dbReference>
<feature type="compositionally biased region" description="Basic and acidic residues" evidence="3">
    <location>
        <begin position="739"/>
        <end position="754"/>
    </location>
</feature>
<evidence type="ECO:0000259" key="4">
    <source>
        <dbReference type="PROSITE" id="PS51774"/>
    </source>
</evidence>
<evidence type="ECO:0000313" key="6">
    <source>
        <dbReference type="Proteomes" id="UP001058974"/>
    </source>
</evidence>
<feature type="compositionally biased region" description="Basic and acidic residues" evidence="3">
    <location>
        <begin position="525"/>
        <end position="545"/>
    </location>
</feature>
<feature type="compositionally biased region" description="Basic and acidic residues" evidence="3">
    <location>
        <begin position="692"/>
        <end position="707"/>
    </location>
</feature>
<feature type="compositionally biased region" description="Polar residues" evidence="3">
    <location>
        <begin position="473"/>
        <end position="482"/>
    </location>
</feature>
<feature type="coiled-coil region" evidence="2">
    <location>
        <begin position="244"/>
        <end position="271"/>
    </location>
</feature>
<feature type="region of interest" description="Disordered" evidence="3">
    <location>
        <begin position="109"/>
        <end position="134"/>
    </location>
</feature>
<dbReference type="Pfam" id="PF07765">
    <property type="entry name" value="KIP1"/>
    <property type="match status" value="1"/>
</dbReference>
<feature type="compositionally biased region" description="Polar residues" evidence="3">
    <location>
        <begin position="802"/>
        <end position="811"/>
    </location>
</feature>
<keyword evidence="6" id="KW-1185">Reference proteome</keyword>
<evidence type="ECO:0000256" key="1">
    <source>
        <dbReference type="ARBA" id="ARBA00023054"/>
    </source>
</evidence>
<feature type="compositionally biased region" description="Basic and acidic residues" evidence="3">
    <location>
        <begin position="833"/>
        <end position="842"/>
    </location>
</feature>
<feature type="compositionally biased region" description="Polar residues" evidence="3">
    <location>
        <begin position="755"/>
        <end position="764"/>
    </location>
</feature>
<feature type="compositionally biased region" description="Polar residues" evidence="3">
    <location>
        <begin position="635"/>
        <end position="644"/>
    </location>
</feature>
<proteinExistence type="predicted"/>
<feature type="compositionally biased region" description="Polar residues" evidence="3">
    <location>
        <begin position="661"/>
        <end position="670"/>
    </location>
</feature>
<feature type="coiled-coil region" evidence="2">
    <location>
        <begin position="381"/>
        <end position="429"/>
    </location>
</feature>
<dbReference type="EMBL" id="JAMSHJ010000002">
    <property type="protein sequence ID" value="KAI5436668.1"/>
    <property type="molecule type" value="Genomic_DNA"/>
</dbReference>
<feature type="compositionally biased region" description="Polar residues" evidence="3">
    <location>
        <begin position="843"/>
        <end position="854"/>
    </location>
</feature>
<feature type="compositionally biased region" description="Polar residues" evidence="3">
    <location>
        <begin position="579"/>
        <end position="601"/>
    </location>
</feature>
<dbReference type="Proteomes" id="UP001058974">
    <property type="component" value="Chromosome 2"/>
</dbReference>
<feature type="compositionally biased region" description="Polar residues" evidence="3">
    <location>
        <begin position="775"/>
        <end position="785"/>
    </location>
</feature>
<reference evidence="5 6" key="1">
    <citation type="journal article" date="2022" name="Nat. Genet.">
        <title>Improved pea reference genome and pan-genome highlight genomic features and evolutionary characteristics.</title>
        <authorList>
            <person name="Yang T."/>
            <person name="Liu R."/>
            <person name="Luo Y."/>
            <person name="Hu S."/>
            <person name="Wang D."/>
            <person name="Wang C."/>
            <person name="Pandey M.K."/>
            <person name="Ge S."/>
            <person name="Xu Q."/>
            <person name="Li N."/>
            <person name="Li G."/>
            <person name="Huang Y."/>
            <person name="Saxena R.K."/>
            <person name="Ji Y."/>
            <person name="Li M."/>
            <person name="Yan X."/>
            <person name="He Y."/>
            <person name="Liu Y."/>
            <person name="Wang X."/>
            <person name="Xiang C."/>
            <person name="Varshney R.K."/>
            <person name="Ding H."/>
            <person name="Gao S."/>
            <person name="Zong X."/>
        </authorList>
    </citation>
    <scope>NUCLEOTIDE SEQUENCE [LARGE SCALE GENOMIC DNA]</scope>
    <source>
        <strain evidence="5 6">cv. Zhongwan 6</strain>
    </source>
</reference>
<dbReference type="Gramene" id="Psat02G0297900-T1">
    <property type="protein sequence ID" value="KAI5436668.1"/>
    <property type="gene ID" value="KIW84_022979"/>
</dbReference>
<organism evidence="5 6">
    <name type="scientific">Pisum sativum</name>
    <name type="common">Garden pea</name>
    <name type="synonym">Lathyrus oleraceus</name>
    <dbReference type="NCBI Taxonomy" id="3888"/>
    <lineage>
        <taxon>Eukaryota</taxon>
        <taxon>Viridiplantae</taxon>
        <taxon>Streptophyta</taxon>
        <taxon>Embryophyta</taxon>
        <taxon>Tracheophyta</taxon>
        <taxon>Spermatophyta</taxon>
        <taxon>Magnoliopsida</taxon>
        <taxon>eudicotyledons</taxon>
        <taxon>Gunneridae</taxon>
        <taxon>Pentapetalae</taxon>
        <taxon>rosids</taxon>
        <taxon>fabids</taxon>
        <taxon>Fabales</taxon>
        <taxon>Fabaceae</taxon>
        <taxon>Papilionoideae</taxon>
        <taxon>50 kb inversion clade</taxon>
        <taxon>NPAAA clade</taxon>
        <taxon>Hologalegina</taxon>
        <taxon>IRL clade</taxon>
        <taxon>Fabeae</taxon>
        <taxon>Lathyrus</taxon>
    </lineage>
</organism>
<feature type="compositionally biased region" description="Basic and acidic residues" evidence="3">
    <location>
        <begin position="564"/>
        <end position="574"/>
    </location>
</feature>
<gene>
    <name evidence="5" type="ORF">KIW84_022979</name>
</gene>
<feature type="domain" description="NAB" evidence="4">
    <location>
        <begin position="10"/>
        <end position="90"/>
    </location>
</feature>
<feature type="compositionally biased region" description="Basic and acidic residues" evidence="3">
    <location>
        <begin position="855"/>
        <end position="866"/>
    </location>
</feature>
<sequence length="1219" mass="137264">MLQRAASNAYSWWWASHIRTKQSKWMEQNLQDMEEKVQHAIKLVEEDGDSFAKRAEMYYKKRPELISFIEETYKAYRALAERYDHISTELQNANNAIASVFPDRVPFMDEEEESASPRTPKKMQTEVSKANVPKPPLRDLKSVVTAATAATKKLNPKKTTALSVASKVPKSGLSRKDALEEVDKLQKQILSLQTVKEFVKSSYDNAIARYWETGEKIKELQDKVSVLQDEIGEGIVIEDDEARRLMAEAALKSCQETLEQLEVKQEKSVDETKVESERINDVKAKLASLMNEFQYDQSESKELRVKRDGRSVAERKDLEKEEGELTQQIHDLQSLQETVKVHFEASSHSSLAATEMAEKIDELVNKVISLETSVSSQTALVNRLKTETDELQGQVRTLEDDKESLIKDENKLNEQLRDMEQKMLAVQDLNHTVEDQNSDLKSHFTEAHSNIDSLSVEVQSLQPSEEVKVGDSAQMQKNSSDQNESKHEPEAKVPLNEEDNVLQNEVKKSEKEHTDLLKDAVNTDEELKIANDVKEKVASDNKIKVTDSPQDTLETEGAASVENRPPKELKEQEKALNPGDNNQKETVAMSTITNTENCSSESFEKLQENDAEKGSTTTENTLGVDQKEHGKDTVAMSTSTTAENHSSESFEKLQENDAEKGSTTTENTLGVDQKEHGKDTVAMSTSTTAENHSSESFDKLQENDAEKGSTTTENTLGVDQKEHGKDTVATSTSTTAENHSSESFDKLQENDAEKGSTTTENTLGVDQKEHGKDTVATSTSTTAENHSSESFDKLQENDAEKGSTTTENTLGVDQKEHGKDTVAMSTSTTAENHSSESFDKMQENNAETGSTKTKTLGDDHKEHTTAADDEPDWRQMFLNGMQDREKTLLTEYTNTLRSYKVVKKKLAEIENKNQDNHLDYCLKSQLHELKTSNSLKDQEIRILHRKLSLLQITMEGNEDMTDSTSILPQEEHDIEKLLKIDLPESTCAIEEKFRSNIDEVLEENLTFWLKFSTTYAEIQRFETTINDLQTEVSKLEKKIKPSEGSGSLKHSLKSDARPIYKHLTEIQTDITVWMEKSALLKTELQCRFSSLCVIQEEITNALKASAEDEDFRFTSYEAAKFQGEVLNMKQENNRVADELQAGLDMVTSLQLEVEKALVKLNEQFGLSASKREESGQLSQSESRARVPLRSFIFGVKPKKQSIFSCMSPGMNRKFKSAKN</sequence>
<evidence type="ECO:0000256" key="3">
    <source>
        <dbReference type="SAM" id="MobiDB-lite"/>
    </source>
</evidence>
<dbReference type="PANTHER" id="PTHR31631:SF15">
    <property type="entry name" value="KINASE INTERACTING (KIP1-LIKE) FAMILY PROTEIN"/>
    <property type="match status" value="1"/>
</dbReference>
<feature type="compositionally biased region" description="Polar residues" evidence="3">
    <location>
        <begin position="708"/>
        <end position="717"/>
    </location>
</feature>
<feature type="compositionally biased region" description="Basic and acidic residues" evidence="3">
    <location>
        <begin position="645"/>
        <end position="660"/>
    </location>
</feature>
<dbReference type="Pfam" id="PF25014">
    <property type="entry name" value="NET2A"/>
    <property type="match status" value="1"/>
</dbReference>
<feature type="compositionally biased region" description="Polar residues" evidence="3">
    <location>
        <begin position="614"/>
        <end position="623"/>
    </location>
</feature>
<feature type="region of interest" description="Disordered" evidence="3">
    <location>
        <begin position="461"/>
        <end position="871"/>
    </location>
</feature>
<dbReference type="PROSITE" id="PS51774">
    <property type="entry name" value="NAB"/>
    <property type="match status" value="1"/>
</dbReference>
<feature type="compositionally biased region" description="Basic and acidic residues" evidence="3">
    <location>
        <begin position="602"/>
        <end position="613"/>
    </location>
</feature>
<comment type="caution">
    <text evidence="5">The sequence shown here is derived from an EMBL/GenBank/DDBJ whole genome shotgun (WGS) entry which is preliminary data.</text>
</comment>
<dbReference type="InterPro" id="IPR056889">
    <property type="entry name" value="NET2A-D/KIP1-like_C"/>
</dbReference>
<evidence type="ECO:0000313" key="5">
    <source>
        <dbReference type="EMBL" id="KAI5436668.1"/>
    </source>
</evidence>
<feature type="compositionally biased region" description="Polar residues" evidence="3">
    <location>
        <begin position="728"/>
        <end position="738"/>
    </location>
</feature>
<dbReference type="OrthoDB" id="616075at2759"/>
<dbReference type="PANTHER" id="PTHR31631">
    <property type="entry name" value="PROTEIN NETWORKED 2D"/>
    <property type="match status" value="1"/>
</dbReference>
<dbReference type="GO" id="GO:0003779">
    <property type="term" value="F:actin binding"/>
    <property type="evidence" value="ECO:0007669"/>
    <property type="project" value="InterPro"/>
</dbReference>
<protein>
    <recommendedName>
        <fullName evidence="4">NAB domain-containing protein</fullName>
    </recommendedName>
</protein>
<dbReference type="AlphaFoldDB" id="A0A9D4YED7"/>
<dbReference type="Pfam" id="PF24918">
    <property type="entry name" value="NET2A_C"/>
    <property type="match status" value="1"/>
</dbReference>
<feature type="compositionally biased region" description="Polar residues" evidence="3">
    <location>
        <begin position="682"/>
        <end position="691"/>
    </location>
</feature>
<accession>A0A9D4YED7</accession>
<name>A0A9D4YED7_PEA</name>
<feature type="compositionally biased region" description="Basic and acidic residues" evidence="3">
    <location>
        <begin position="505"/>
        <end position="518"/>
    </location>
</feature>
<evidence type="ECO:0000256" key="2">
    <source>
        <dbReference type="SAM" id="Coils"/>
    </source>
</evidence>